<dbReference type="Proteomes" id="UP000325315">
    <property type="component" value="Unassembled WGS sequence"/>
</dbReference>
<dbReference type="AlphaFoldDB" id="A0A5B6UKS5"/>
<evidence type="ECO:0000313" key="2">
    <source>
        <dbReference type="EMBL" id="KAA3458631.1"/>
    </source>
</evidence>
<dbReference type="EMBL" id="SMMG02000010">
    <property type="protein sequence ID" value="KAA3458631.1"/>
    <property type="molecule type" value="Genomic_DNA"/>
</dbReference>
<accession>A0A5B6UKS5</accession>
<feature type="region of interest" description="Disordered" evidence="1">
    <location>
        <begin position="98"/>
        <end position="141"/>
    </location>
</feature>
<reference evidence="3" key="1">
    <citation type="journal article" date="2019" name="Plant Biotechnol. J.">
        <title>Genome sequencing of the Australian wild diploid species Gossypium australe highlights disease resistance and delayed gland morphogenesis.</title>
        <authorList>
            <person name="Cai Y."/>
            <person name="Cai X."/>
            <person name="Wang Q."/>
            <person name="Wang P."/>
            <person name="Zhang Y."/>
            <person name="Cai C."/>
            <person name="Xu Y."/>
            <person name="Wang K."/>
            <person name="Zhou Z."/>
            <person name="Wang C."/>
            <person name="Geng S."/>
            <person name="Li B."/>
            <person name="Dong Q."/>
            <person name="Hou Y."/>
            <person name="Wang H."/>
            <person name="Ai P."/>
            <person name="Liu Z."/>
            <person name="Yi F."/>
            <person name="Sun M."/>
            <person name="An G."/>
            <person name="Cheng J."/>
            <person name="Zhang Y."/>
            <person name="Shi Q."/>
            <person name="Xie Y."/>
            <person name="Shi X."/>
            <person name="Chang Y."/>
            <person name="Huang F."/>
            <person name="Chen Y."/>
            <person name="Hong S."/>
            <person name="Mi L."/>
            <person name="Sun Q."/>
            <person name="Zhang L."/>
            <person name="Zhou B."/>
            <person name="Peng R."/>
            <person name="Zhang X."/>
            <person name="Liu F."/>
        </authorList>
    </citation>
    <scope>NUCLEOTIDE SEQUENCE [LARGE SCALE GENOMIC DNA]</scope>
    <source>
        <strain evidence="3">cv. PA1801</strain>
    </source>
</reference>
<keyword evidence="3" id="KW-1185">Reference proteome</keyword>
<proteinExistence type="predicted"/>
<gene>
    <name evidence="2" type="ORF">EPI10_013224</name>
</gene>
<feature type="region of interest" description="Disordered" evidence="1">
    <location>
        <begin position="20"/>
        <end position="42"/>
    </location>
</feature>
<sequence>MAVAVGHLDSDKHSAVTFLRKKSETSRSSVSPTNSSLVSTQKGFLGLGKKGKMKRTNLFTKQNKFLHGNNTRFKNSSSQRVSLKMSMEQLAKNIATFSQENLDPGVNTRNDNNFGGVSNPEHPDRSKRKLLWEGLKATSPN</sequence>
<organism evidence="2 3">
    <name type="scientific">Gossypium australe</name>
    <dbReference type="NCBI Taxonomy" id="47621"/>
    <lineage>
        <taxon>Eukaryota</taxon>
        <taxon>Viridiplantae</taxon>
        <taxon>Streptophyta</taxon>
        <taxon>Embryophyta</taxon>
        <taxon>Tracheophyta</taxon>
        <taxon>Spermatophyta</taxon>
        <taxon>Magnoliopsida</taxon>
        <taxon>eudicotyledons</taxon>
        <taxon>Gunneridae</taxon>
        <taxon>Pentapetalae</taxon>
        <taxon>rosids</taxon>
        <taxon>malvids</taxon>
        <taxon>Malvales</taxon>
        <taxon>Malvaceae</taxon>
        <taxon>Malvoideae</taxon>
        <taxon>Gossypium</taxon>
    </lineage>
</organism>
<name>A0A5B6UKS5_9ROSI</name>
<evidence type="ECO:0000256" key="1">
    <source>
        <dbReference type="SAM" id="MobiDB-lite"/>
    </source>
</evidence>
<feature type="compositionally biased region" description="Polar residues" evidence="1">
    <location>
        <begin position="98"/>
        <end position="116"/>
    </location>
</feature>
<evidence type="ECO:0000313" key="3">
    <source>
        <dbReference type="Proteomes" id="UP000325315"/>
    </source>
</evidence>
<protein>
    <submittedName>
        <fullName evidence="2">Uncharacterized protein</fullName>
    </submittedName>
</protein>
<comment type="caution">
    <text evidence="2">The sequence shown here is derived from an EMBL/GenBank/DDBJ whole genome shotgun (WGS) entry which is preliminary data.</text>
</comment>
<feature type="compositionally biased region" description="Low complexity" evidence="1">
    <location>
        <begin position="26"/>
        <end position="42"/>
    </location>
</feature>